<dbReference type="GO" id="GO:0005737">
    <property type="term" value="C:cytoplasm"/>
    <property type="evidence" value="ECO:0007669"/>
    <property type="project" value="TreeGrafter"/>
</dbReference>
<sequence length="354" mass="38377">MATTTLITGATGFIGERVMHALVERGDDVRATVRAGSRTDVVEELGVRCLTAEITDRRALRRAMKGVEHVFHVAGVTSLRLDEEETFRVNVAGTRAVLGEALRAGVERVVHTSSVAAIGPAPWGTTADETQVFRHGGLGIPYVSSKHAAELEALRYAARGLDLVTVCPTYVLGAGDRGRSSTDLVRRFMLRRIPAYVDGAVNVVDVEDVAAGHLLADEKGVRGERYILGNRNYTWERLLADLGRFSGIEPPAVRLPLAVALAGAAAVERAPGPTPLTPVEVRASGLWWAYRSSKARRELGWRTRPHEDTVEETIAYYREREGGRLARAGTRQPLGLRVAGFAARELTSRLGGGR</sequence>
<dbReference type="EC" id="1.1.1.219" evidence="2"/>
<protein>
    <submittedName>
        <fullName evidence="2">Dihydroflavonol-4-reductase</fullName>
        <ecNumber evidence="2">1.1.1.219</ecNumber>
    </submittedName>
</protein>
<dbReference type="Gene3D" id="3.40.50.720">
    <property type="entry name" value="NAD(P)-binding Rossmann-like Domain"/>
    <property type="match status" value="1"/>
</dbReference>
<evidence type="ECO:0000259" key="1">
    <source>
        <dbReference type="Pfam" id="PF01370"/>
    </source>
</evidence>
<evidence type="ECO:0000313" key="2">
    <source>
        <dbReference type="EMBL" id="CAA9501678.1"/>
    </source>
</evidence>
<dbReference type="GO" id="GO:0045552">
    <property type="term" value="F:dihydroflavanol 4-reductase activity"/>
    <property type="evidence" value="ECO:0007669"/>
    <property type="project" value="UniProtKB-EC"/>
</dbReference>
<dbReference type="InterPro" id="IPR036291">
    <property type="entry name" value="NAD(P)-bd_dom_sf"/>
</dbReference>
<dbReference type="AlphaFoldDB" id="A0A6J4SQ10"/>
<proteinExistence type="predicted"/>
<dbReference type="PANTHER" id="PTHR48079">
    <property type="entry name" value="PROTEIN YEEZ"/>
    <property type="match status" value="1"/>
</dbReference>
<accession>A0A6J4SQ10</accession>
<feature type="domain" description="NAD-dependent epimerase/dehydratase" evidence="1">
    <location>
        <begin position="6"/>
        <end position="229"/>
    </location>
</feature>
<dbReference type="InterPro" id="IPR051783">
    <property type="entry name" value="NAD(P)-dependent_oxidoreduct"/>
</dbReference>
<dbReference type="PANTHER" id="PTHR48079:SF6">
    <property type="entry name" value="NAD(P)-BINDING DOMAIN-CONTAINING PROTEIN-RELATED"/>
    <property type="match status" value="1"/>
</dbReference>
<dbReference type="InterPro" id="IPR001509">
    <property type="entry name" value="Epimerase_deHydtase"/>
</dbReference>
<dbReference type="SUPFAM" id="SSF51735">
    <property type="entry name" value="NAD(P)-binding Rossmann-fold domains"/>
    <property type="match status" value="1"/>
</dbReference>
<keyword evidence="2" id="KW-0560">Oxidoreductase</keyword>
<reference evidence="2" key="1">
    <citation type="submission" date="2020-02" db="EMBL/GenBank/DDBJ databases">
        <authorList>
            <person name="Meier V. D."/>
        </authorList>
    </citation>
    <scope>NUCLEOTIDE SEQUENCE</scope>
    <source>
        <strain evidence="2">AVDCRST_MAG30</strain>
    </source>
</reference>
<dbReference type="Pfam" id="PF01370">
    <property type="entry name" value="Epimerase"/>
    <property type="match status" value="1"/>
</dbReference>
<dbReference type="EMBL" id="CADCVS010000257">
    <property type="protein sequence ID" value="CAA9501678.1"/>
    <property type="molecule type" value="Genomic_DNA"/>
</dbReference>
<name>A0A6J4SQ10_9ACTN</name>
<organism evidence="2">
    <name type="scientific">uncultured Solirubrobacteraceae bacterium</name>
    <dbReference type="NCBI Taxonomy" id="1162706"/>
    <lineage>
        <taxon>Bacteria</taxon>
        <taxon>Bacillati</taxon>
        <taxon>Actinomycetota</taxon>
        <taxon>Thermoleophilia</taxon>
        <taxon>Solirubrobacterales</taxon>
        <taxon>Solirubrobacteraceae</taxon>
        <taxon>environmental samples</taxon>
    </lineage>
</organism>
<dbReference type="GO" id="GO:0004029">
    <property type="term" value="F:aldehyde dehydrogenase (NAD+) activity"/>
    <property type="evidence" value="ECO:0007669"/>
    <property type="project" value="TreeGrafter"/>
</dbReference>
<gene>
    <name evidence="2" type="ORF">AVDCRST_MAG30-1957</name>
</gene>